<feature type="compositionally biased region" description="Polar residues" evidence="1">
    <location>
        <begin position="1"/>
        <end position="12"/>
    </location>
</feature>
<organism evidence="2 3">
    <name type="scientific">Thyridium curvatum</name>
    <dbReference type="NCBI Taxonomy" id="1093900"/>
    <lineage>
        <taxon>Eukaryota</taxon>
        <taxon>Fungi</taxon>
        <taxon>Dikarya</taxon>
        <taxon>Ascomycota</taxon>
        <taxon>Pezizomycotina</taxon>
        <taxon>Sordariomycetes</taxon>
        <taxon>Sordariomycetidae</taxon>
        <taxon>Thyridiales</taxon>
        <taxon>Thyridiaceae</taxon>
        <taxon>Thyridium</taxon>
    </lineage>
</organism>
<evidence type="ECO:0000313" key="2">
    <source>
        <dbReference type="EMBL" id="TPX09288.1"/>
    </source>
</evidence>
<feature type="compositionally biased region" description="Polar residues" evidence="1">
    <location>
        <begin position="602"/>
        <end position="627"/>
    </location>
</feature>
<feature type="compositionally biased region" description="Polar residues" evidence="1">
    <location>
        <begin position="708"/>
        <end position="722"/>
    </location>
</feature>
<proteinExistence type="predicted"/>
<dbReference type="EMBL" id="SKBQ01000069">
    <property type="protein sequence ID" value="TPX09288.1"/>
    <property type="molecule type" value="Genomic_DNA"/>
</dbReference>
<feature type="region of interest" description="Disordered" evidence="1">
    <location>
        <begin position="299"/>
        <end position="374"/>
    </location>
</feature>
<dbReference type="OrthoDB" id="5389734at2759"/>
<dbReference type="InParanoid" id="A0A507AWT3"/>
<feature type="compositionally biased region" description="Basic and acidic residues" evidence="1">
    <location>
        <begin position="532"/>
        <end position="542"/>
    </location>
</feature>
<dbReference type="Proteomes" id="UP000319257">
    <property type="component" value="Unassembled WGS sequence"/>
</dbReference>
<dbReference type="STRING" id="1093900.A0A507AWT3"/>
<feature type="region of interest" description="Disordered" evidence="1">
    <location>
        <begin position="90"/>
        <end position="110"/>
    </location>
</feature>
<sequence>MSSTRPQNQTSLARDDHVTPARSPAQPQDARSTSRPEGEARRTPKPRQGNIPLHPIPTMQAAFAESLQEVTSGTLASKPKLRPGDASFRREQLLDQDKSEGPPAPLWRMRPGQKCHELRKLMAQISFGVYLLLNGLANSDAQVVAILQEHIDEVDEFLEVTLEDFQLAIKELTERIDYLKLPMENMTVFEQMLEDRNFRLQIVEGNVKIEHIISRTTTALVQSVQDVSEGLKCTREFTLYLTEQENGPWRRKKPDIVSIYDAMRGNTGGWFNAFVDLQAKSNTMNALIGKLNGMTAEMDRRAGEVSRRTRFSVRPYTSPAHTPKEIGGASPRETLRESPVESPGASLEGSRPSSQGSAEATPPASPSPKVSVAPPRLSLRFSRLPEERPEGPTYFDLPIRDSLFVKDTLPSFQYTPAQTPEIRKDDSPKVIVEEPETKPEEPETKAEELETKADEAQVELPKQDLSDPASPASGASPPPPTSPKSPKSPAEDGPLYILQPRTYTPLPPAPLPSPRIVEEAAKKHSPAGSRTEVVEEKKKPRNDPSPPPLQEKSSRRRLSASRRREAPEAVRSISSPLLRDSAEKQSIAIQIEGEAATDVRTETGQPTKRTSLRQRVSLKTTPPQSIQVPPRHDPTLQRPTFASPRTYQNYRTFTGPDSAYGSDVDRAAVRSMADPSGVDFSPPVMPGMVPSPQSDQQYFRPVRASPHSPLQQRPHTAGNQTPAFAYHQRNAPSRMGGMSMLSTVSTLNPDAPGDRTLKKKRSAFGWLKKAFSLDEEERAAFEQRKREQQHNLYYDGRSPQFLDGKRIRR</sequence>
<dbReference type="RefSeq" id="XP_030990999.1">
    <property type="nucleotide sequence ID" value="XM_031144450.1"/>
</dbReference>
<feature type="compositionally biased region" description="Low complexity" evidence="1">
    <location>
        <begin position="357"/>
        <end position="374"/>
    </location>
</feature>
<feature type="compositionally biased region" description="Polar residues" evidence="1">
    <location>
        <begin position="637"/>
        <end position="652"/>
    </location>
</feature>
<accession>A0A507AWT3</accession>
<dbReference type="AlphaFoldDB" id="A0A507AWT3"/>
<protein>
    <submittedName>
        <fullName evidence="2">Uncharacterized protein</fullName>
    </submittedName>
</protein>
<evidence type="ECO:0000313" key="3">
    <source>
        <dbReference type="Proteomes" id="UP000319257"/>
    </source>
</evidence>
<feature type="region of interest" description="Disordered" evidence="1">
    <location>
        <begin position="411"/>
        <end position="756"/>
    </location>
</feature>
<name>A0A507AWT3_9PEZI</name>
<feature type="compositionally biased region" description="Basic and acidic residues" evidence="1">
    <location>
        <begin position="90"/>
        <end position="100"/>
    </location>
</feature>
<feature type="compositionally biased region" description="Basic and acidic residues" evidence="1">
    <location>
        <begin position="421"/>
        <end position="465"/>
    </location>
</feature>
<feature type="compositionally biased region" description="Low complexity" evidence="1">
    <location>
        <begin position="466"/>
        <end position="475"/>
    </location>
</feature>
<evidence type="ECO:0000256" key="1">
    <source>
        <dbReference type="SAM" id="MobiDB-lite"/>
    </source>
</evidence>
<feature type="compositionally biased region" description="Basic and acidic residues" evidence="1">
    <location>
        <begin position="32"/>
        <end position="42"/>
    </location>
</feature>
<keyword evidence="3" id="KW-1185">Reference proteome</keyword>
<feature type="region of interest" description="Disordered" evidence="1">
    <location>
        <begin position="785"/>
        <end position="809"/>
    </location>
</feature>
<dbReference type="GeneID" id="41976927"/>
<feature type="region of interest" description="Disordered" evidence="1">
    <location>
        <begin position="1"/>
        <end position="54"/>
    </location>
</feature>
<reference evidence="2 3" key="1">
    <citation type="submission" date="2019-06" db="EMBL/GenBank/DDBJ databases">
        <title>Draft genome sequence of the filamentous fungus Phialemoniopsis curvata isolated from diesel fuel.</title>
        <authorList>
            <person name="Varaljay V.A."/>
            <person name="Lyon W.J."/>
            <person name="Crouch A.L."/>
            <person name="Drake C.E."/>
            <person name="Hollomon J.M."/>
            <person name="Nadeau L.J."/>
            <person name="Nunn H.S."/>
            <person name="Stevenson B.S."/>
            <person name="Bojanowski C.L."/>
            <person name="Crookes-Goodson W.J."/>
        </authorList>
    </citation>
    <scope>NUCLEOTIDE SEQUENCE [LARGE SCALE GENOMIC DNA]</scope>
    <source>
        <strain evidence="2 3">D216</strain>
    </source>
</reference>
<gene>
    <name evidence="2" type="ORF">E0L32_009480</name>
</gene>
<comment type="caution">
    <text evidence="2">The sequence shown here is derived from an EMBL/GenBank/DDBJ whole genome shotgun (WGS) entry which is preliminary data.</text>
</comment>